<dbReference type="Pfam" id="PF02666">
    <property type="entry name" value="PS_Dcarbxylase"/>
    <property type="match status" value="1"/>
</dbReference>
<dbReference type="OrthoDB" id="5973539at2759"/>
<dbReference type="PANTHER" id="PTHR10067">
    <property type="entry name" value="PHOSPHATIDYLSERINE DECARBOXYLASE"/>
    <property type="match status" value="1"/>
</dbReference>
<evidence type="ECO:0000313" key="4">
    <source>
        <dbReference type="Proteomes" id="UP000054549"/>
    </source>
</evidence>
<dbReference type="PANTHER" id="PTHR10067:SF11">
    <property type="entry name" value="PHOSPHATIDYLSERINE DECARBOXYLASE"/>
    <property type="match status" value="1"/>
</dbReference>
<reference evidence="3 4" key="1">
    <citation type="submission" date="2014-04" db="EMBL/GenBank/DDBJ databases">
        <title>Evolutionary Origins and Diversification of the Mycorrhizal Mutualists.</title>
        <authorList>
            <consortium name="DOE Joint Genome Institute"/>
            <consortium name="Mycorrhizal Genomics Consortium"/>
            <person name="Kohler A."/>
            <person name="Kuo A."/>
            <person name="Nagy L.G."/>
            <person name="Floudas D."/>
            <person name="Copeland A."/>
            <person name="Barry K.W."/>
            <person name="Cichocki N."/>
            <person name="Veneault-Fourrey C."/>
            <person name="LaButti K."/>
            <person name="Lindquist E.A."/>
            <person name="Lipzen A."/>
            <person name="Lundell T."/>
            <person name="Morin E."/>
            <person name="Murat C."/>
            <person name="Riley R."/>
            <person name="Ohm R."/>
            <person name="Sun H."/>
            <person name="Tunlid A."/>
            <person name="Henrissat B."/>
            <person name="Grigoriev I.V."/>
            <person name="Hibbett D.S."/>
            <person name="Martin F."/>
        </authorList>
    </citation>
    <scope>NUCLEOTIDE SEQUENCE [LARGE SCALE GENOMIC DNA]</scope>
    <source>
        <strain evidence="3 4">Koide BX008</strain>
    </source>
</reference>
<gene>
    <name evidence="3" type="ORF">M378DRAFT_201135</name>
</gene>
<name>A0A0C2WFG1_AMAMK</name>
<keyword evidence="1" id="KW-0210">Decarboxylase</keyword>
<evidence type="ECO:0000313" key="3">
    <source>
        <dbReference type="EMBL" id="KIL54853.1"/>
    </source>
</evidence>
<dbReference type="AlphaFoldDB" id="A0A0C2WFG1"/>
<dbReference type="InterPro" id="IPR003817">
    <property type="entry name" value="PS_Dcarbxylase"/>
</dbReference>
<dbReference type="HOGENOM" id="CLU_1668935_0_0_1"/>
<dbReference type="Proteomes" id="UP000054549">
    <property type="component" value="Unassembled WGS sequence"/>
</dbReference>
<dbReference type="GO" id="GO:0004609">
    <property type="term" value="F:phosphatidylserine decarboxylase activity"/>
    <property type="evidence" value="ECO:0007669"/>
    <property type="project" value="InterPro"/>
</dbReference>
<organism evidence="3 4">
    <name type="scientific">Amanita muscaria (strain Koide BX008)</name>
    <dbReference type="NCBI Taxonomy" id="946122"/>
    <lineage>
        <taxon>Eukaryota</taxon>
        <taxon>Fungi</taxon>
        <taxon>Dikarya</taxon>
        <taxon>Basidiomycota</taxon>
        <taxon>Agaricomycotina</taxon>
        <taxon>Agaricomycetes</taxon>
        <taxon>Agaricomycetidae</taxon>
        <taxon>Agaricales</taxon>
        <taxon>Pluteineae</taxon>
        <taxon>Amanitaceae</taxon>
        <taxon>Amanita</taxon>
    </lineage>
</organism>
<evidence type="ECO:0000256" key="2">
    <source>
        <dbReference type="ARBA" id="ARBA00023239"/>
    </source>
</evidence>
<dbReference type="STRING" id="946122.A0A0C2WFG1"/>
<dbReference type="GO" id="GO:0008654">
    <property type="term" value="P:phospholipid biosynthetic process"/>
    <property type="evidence" value="ECO:0007669"/>
    <property type="project" value="InterPro"/>
</dbReference>
<protein>
    <submittedName>
        <fullName evidence="3">Uncharacterized protein</fullName>
    </submittedName>
</protein>
<keyword evidence="2" id="KW-0456">Lyase</keyword>
<keyword evidence="4" id="KW-1185">Reference proteome</keyword>
<evidence type="ECO:0000256" key="1">
    <source>
        <dbReference type="ARBA" id="ARBA00022793"/>
    </source>
</evidence>
<dbReference type="InParanoid" id="A0A0C2WFG1"/>
<proteinExistence type="predicted"/>
<dbReference type="EMBL" id="KN818616">
    <property type="protein sequence ID" value="KIL54853.1"/>
    <property type="molecule type" value="Genomic_DNA"/>
</dbReference>
<sequence>MQTCARPLADPDNEAVTVAVAEARVVAYDPVSLTRKYWINLKGRDFSIFSTSRHYVVLPPLLNPVLNSKPLNSHTYQSIVSVHKTTTLRYLERSLPRHIPVNYYGVDPLAINYSVSVLYSNARTVVVTSTEKFGQVLSVAIGASEVDTVDVSVKLGDY</sequence>
<accession>A0A0C2WFG1</accession>